<evidence type="ECO:0000313" key="2">
    <source>
        <dbReference type="Proteomes" id="UP000281553"/>
    </source>
</evidence>
<proteinExistence type="predicted"/>
<dbReference type="EMBL" id="UYRU01008799">
    <property type="protein sequence ID" value="VDK42971.1"/>
    <property type="molecule type" value="Genomic_DNA"/>
</dbReference>
<sequence>MEEFPDHCKSALSILSSVVRSFEPHEAVLAVFTGEKRSEQELLHALVSCLTLAGLYSPSTAEVGDHSPLDAEADTECSQVFTDAWLWPADLSEDLTSVGLMSGCAPHPALQTARLCAAVPTLPVDWDFSQSNWELMASLPKSQVTAGEMPSSVSADGGRIWFPREFIPKPYYLESTQPDACVCMHI</sequence>
<dbReference type="OrthoDB" id="2019644at2759"/>
<dbReference type="Proteomes" id="UP000281553">
    <property type="component" value="Unassembled WGS sequence"/>
</dbReference>
<evidence type="ECO:0000313" key="1">
    <source>
        <dbReference type="EMBL" id="VDK42971.1"/>
    </source>
</evidence>
<accession>A0A3P6RGH6</accession>
<protein>
    <submittedName>
        <fullName evidence="1">Uncharacterized protein</fullName>
    </submittedName>
</protein>
<organism evidence="1 2">
    <name type="scientific">Dibothriocephalus latus</name>
    <name type="common">Fish tapeworm</name>
    <name type="synonym">Diphyllobothrium latum</name>
    <dbReference type="NCBI Taxonomy" id="60516"/>
    <lineage>
        <taxon>Eukaryota</taxon>
        <taxon>Metazoa</taxon>
        <taxon>Spiralia</taxon>
        <taxon>Lophotrochozoa</taxon>
        <taxon>Platyhelminthes</taxon>
        <taxon>Cestoda</taxon>
        <taxon>Eucestoda</taxon>
        <taxon>Diphyllobothriidea</taxon>
        <taxon>Diphyllobothriidae</taxon>
        <taxon>Dibothriocephalus</taxon>
    </lineage>
</organism>
<reference evidence="1 2" key="1">
    <citation type="submission" date="2018-11" db="EMBL/GenBank/DDBJ databases">
        <authorList>
            <consortium name="Pathogen Informatics"/>
        </authorList>
    </citation>
    <scope>NUCLEOTIDE SEQUENCE [LARGE SCALE GENOMIC DNA]</scope>
</reference>
<gene>
    <name evidence="1" type="ORF">DILT_LOCUS1359</name>
</gene>
<keyword evidence="2" id="KW-1185">Reference proteome</keyword>
<dbReference type="AlphaFoldDB" id="A0A3P6RGH6"/>
<name>A0A3P6RGH6_DIBLA</name>